<sequence>MIYLDYNATTPIDSDVAAAMTPFIREEFGNPSSSYSLGIRAKKALEKARGRVAELLGSKAGEIIFTSGGSESNNMVLKGVALSLRDKGRHIITTKIEHPAIFNPAIFLMENGWDVTFLPVDKYGLIDPDEVKNAIKKDTVLISVMHANNETGTIQPIQEIGRISREHGILFHTDAAQSVGKIKTDVNDLCVDFLTIAGHKLYAPKGIGALYIRNGIEIVPLIHGGGQEKGRRAGTENVIMSVGLGAACELAGKHLENYTARVIALRDRLHDKIAEKVPEVVLNGHPENRLSNTLYLSFPGMVGEKILEKIPELCASTGAACEDRSVKISHVLAAMGVSRDIGIGAVRLTLGCPTTQAEVDQAAGLIIKAVNQGVGD</sequence>
<keyword evidence="5" id="KW-0808">Transferase</keyword>
<comment type="similarity">
    <text evidence="3">Belongs to the class-V pyridoxal-phosphate-dependent aminotransferase family. NifS/IscS subfamily.</text>
</comment>
<dbReference type="InterPro" id="IPR015424">
    <property type="entry name" value="PyrdxlP-dep_Trfase"/>
</dbReference>
<proteinExistence type="inferred from homology"/>
<dbReference type="GO" id="GO:0051536">
    <property type="term" value="F:iron-sulfur cluster binding"/>
    <property type="evidence" value="ECO:0007669"/>
    <property type="project" value="UniProtKB-KW"/>
</dbReference>
<comment type="caution">
    <text evidence="13">The sequence shown here is derived from an EMBL/GenBank/DDBJ whole genome shotgun (WGS) entry which is preliminary data.</text>
</comment>
<dbReference type="InterPro" id="IPR015422">
    <property type="entry name" value="PyrdxlP-dep_Trfase_small"/>
</dbReference>
<protein>
    <recommendedName>
        <fullName evidence="4">cysteine desulfurase</fullName>
        <ecNumber evidence="4">2.8.1.7</ecNumber>
    </recommendedName>
</protein>
<dbReference type="AlphaFoldDB" id="A0A8J6N4R5"/>
<dbReference type="PROSITE" id="PS00595">
    <property type="entry name" value="AA_TRANSFER_CLASS_5"/>
    <property type="match status" value="1"/>
</dbReference>
<dbReference type="Gene3D" id="3.40.640.10">
    <property type="entry name" value="Type I PLP-dependent aspartate aminotransferase-like (Major domain)"/>
    <property type="match status" value="1"/>
</dbReference>
<keyword evidence="6" id="KW-0479">Metal-binding</keyword>
<dbReference type="PANTHER" id="PTHR11601:SF34">
    <property type="entry name" value="CYSTEINE DESULFURASE"/>
    <property type="match status" value="1"/>
</dbReference>
<feature type="domain" description="Aminotransferase class V" evidence="12">
    <location>
        <begin position="2"/>
        <end position="361"/>
    </location>
</feature>
<dbReference type="PIRSF" id="PIRSF005572">
    <property type="entry name" value="NifS"/>
    <property type="match status" value="1"/>
</dbReference>
<comment type="function">
    <text evidence="2">Catalyzes the removal of elemental sulfur atoms from cysteine to produce alanine. Seems to participate in the biosynthesis of the nitrogenase metalloclusters by providing the inorganic sulfur required for the Fe-S core formation.</text>
</comment>
<dbReference type="EMBL" id="JACNLL010000044">
    <property type="protein sequence ID" value="MBC8199283.1"/>
    <property type="molecule type" value="Genomic_DNA"/>
</dbReference>
<evidence type="ECO:0000256" key="5">
    <source>
        <dbReference type="ARBA" id="ARBA00022679"/>
    </source>
</evidence>
<dbReference type="PANTHER" id="PTHR11601">
    <property type="entry name" value="CYSTEINE DESULFURYLASE FAMILY MEMBER"/>
    <property type="match status" value="1"/>
</dbReference>
<dbReference type="InterPro" id="IPR016454">
    <property type="entry name" value="Cysteine_dSase"/>
</dbReference>
<comment type="catalytic activity">
    <reaction evidence="10">
        <text>(sulfur carrier)-H + L-cysteine = (sulfur carrier)-SH + L-alanine</text>
        <dbReference type="Rhea" id="RHEA:43892"/>
        <dbReference type="Rhea" id="RHEA-COMP:14737"/>
        <dbReference type="Rhea" id="RHEA-COMP:14739"/>
        <dbReference type="ChEBI" id="CHEBI:29917"/>
        <dbReference type="ChEBI" id="CHEBI:35235"/>
        <dbReference type="ChEBI" id="CHEBI:57972"/>
        <dbReference type="ChEBI" id="CHEBI:64428"/>
        <dbReference type="EC" id="2.8.1.7"/>
    </reaction>
</comment>
<dbReference type="Proteomes" id="UP000603545">
    <property type="component" value="Unassembled WGS sequence"/>
</dbReference>
<gene>
    <name evidence="13" type="ORF">H8E80_04465</name>
</gene>
<dbReference type="SUPFAM" id="SSF53383">
    <property type="entry name" value="PLP-dependent transferases"/>
    <property type="match status" value="1"/>
</dbReference>
<dbReference type="InterPro" id="IPR020578">
    <property type="entry name" value="Aminotrans_V_PyrdxlP_BS"/>
</dbReference>
<keyword evidence="7" id="KW-0663">Pyridoxal phosphate</keyword>
<name>A0A8J6N4R5_9BACT</name>
<evidence type="ECO:0000313" key="13">
    <source>
        <dbReference type="EMBL" id="MBC8199283.1"/>
    </source>
</evidence>
<comment type="cofactor">
    <cofactor evidence="1 11">
        <name>pyridoxal 5'-phosphate</name>
        <dbReference type="ChEBI" id="CHEBI:597326"/>
    </cofactor>
</comment>
<dbReference type="InterPro" id="IPR000192">
    <property type="entry name" value="Aminotrans_V_dom"/>
</dbReference>
<dbReference type="EC" id="2.8.1.7" evidence="4"/>
<evidence type="ECO:0000256" key="9">
    <source>
        <dbReference type="ARBA" id="ARBA00023014"/>
    </source>
</evidence>
<dbReference type="Pfam" id="PF00266">
    <property type="entry name" value="Aminotran_5"/>
    <property type="match status" value="1"/>
</dbReference>
<evidence type="ECO:0000256" key="1">
    <source>
        <dbReference type="ARBA" id="ARBA00001933"/>
    </source>
</evidence>
<evidence type="ECO:0000256" key="3">
    <source>
        <dbReference type="ARBA" id="ARBA00006490"/>
    </source>
</evidence>
<evidence type="ECO:0000256" key="7">
    <source>
        <dbReference type="ARBA" id="ARBA00022898"/>
    </source>
</evidence>
<evidence type="ECO:0000256" key="6">
    <source>
        <dbReference type="ARBA" id="ARBA00022723"/>
    </source>
</evidence>
<dbReference type="GO" id="GO:0031071">
    <property type="term" value="F:cysteine desulfurase activity"/>
    <property type="evidence" value="ECO:0007669"/>
    <property type="project" value="UniProtKB-EC"/>
</dbReference>
<dbReference type="FunFam" id="3.40.640.10:FF:000084">
    <property type="entry name" value="IscS-like cysteine desulfurase"/>
    <property type="match status" value="1"/>
</dbReference>
<evidence type="ECO:0000256" key="10">
    <source>
        <dbReference type="ARBA" id="ARBA00050776"/>
    </source>
</evidence>
<evidence type="ECO:0000256" key="11">
    <source>
        <dbReference type="RuleBase" id="RU004504"/>
    </source>
</evidence>
<evidence type="ECO:0000256" key="2">
    <source>
        <dbReference type="ARBA" id="ARBA00003120"/>
    </source>
</evidence>
<keyword evidence="9" id="KW-0411">Iron-sulfur</keyword>
<evidence type="ECO:0000256" key="4">
    <source>
        <dbReference type="ARBA" id="ARBA00012239"/>
    </source>
</evidence>
<dbReference type="Gene3D" id="3.90.1150.10">
    <property type="entry name" value="Aspartate Aminotransferase, domain 1"/>
    <property type="match status" value="1"/>
</dbReference>
<keyword evidence="8" id="KW-0408">Iron</keyword>
<dbReference type="InterPro" id="IPR015421">
    <property type="entry name" value="PyrdxlP-dep_Trfase_major"/>
</dbReference>
<organism evidence="13 14">
    <name type="scientific">Candidatus Desulfaltia bathyphila</name>
    <dbReference type="NCBI Taxonomy" id="2841697"/>
    <lineage>
        <taxon>Bacteria</taxon>
        <taxon>Pseudomonadati</taxon>
        <taxon>Thermodesulfobacteriota</taxon>
        <taxon>Desulfobacteria</taxon>
        <taxon>Desulfobacterales</taxon>
        <taxon>Desulfobacterales incertae sedis</taxon>
        <taxon>Candidatus Desulfaltia</taxon>
    </lineage>
</organism>
<accession>A0A8J6N4R5</accession>
<evidence type="ECO:0000256" key="8">
    <source>
        <dbReference type="ARBA" id="ARBA00023004"/>
    </source>
</evidence>
<reference evidence="13 14" key="1">
    <citation type="submission" date="2020-08" db="EMBL/GenBank/DDBJ databases">
        <title>Bridging the membrane lipid divide: bacteria of the FCB group superphylum have the potential to synthesize archaeal ether lipids.</title>
        <authorList>
            <person name="Villanueva L."/>
            <person name="Von Meijenfeldt F.A.B."/>
            <person name="Westbye A.B."/>
            <person name="Yadav S."/>
            <person name="Hopmans E.C."/>
            <person name="Dutilh B.E."/>
            <person name="Sinninghe Damste J.S."/>
        </authorList>
    </citation>
    <scope>NUCLEOTIDE SEQUENCE [LARGE SCALE GENOMIC DNA]</scope>
    <source>
        <strain evidence="13">NIOZ-UU82</strain>
    </source>
</reference>
<evidence type="ECO:0000313" key="14">
    <source>
        <dbReference type="Proteomes" id="UP000603545"/>
    </source>
</evidence>
<dbReference type="GO" id="GO:0046872">
    <property type="term" value="F:metal ion binding"/>
    <property type="evidence" value="ECO:0007669"/>
    <property type="project" value="UniProtKB-KW"/>
</dbReference>
<evidence type="ECO:0000259" key="12">
    <source>
        <dbReference type="Pfam" id="PF00266"/>
    </source>
</evidence>